<evidence type="ECO:0000313" key="2">
    <source>
        <dbReference type="EMBL" id="KAK9064033.1"/>
    </source>
</evidence>
<dbReference type="EMBL" id="JBCNJP010000018">
    <property type="protein sequence ID" value="KAK9064033.1"/>
    <property type="molecule type" value="Genomic_DNA"/>
</dbReference>
<dbReference type="AlphaFoldDB" id="A0AAP0GUP6"/>
<evidence type="ECO:0000313" key="3">
    <source>
        <dbReference type="Proteomes" id="UP001408789"/>
    </source>
</evidence>
<comment type="caution">
    <text evidence="2">The sequence shown here is derived from an EMBL/GenBank/DDBJ whole genome shotgun (WGS) entry which is preliminary data.</text>
</comment>
<dbReference type="Proteomes" id="UP001408789">
    <property type="component" value="Unassembled WGS sequence"/>
</dbReference>
<keyword evidence="1" id="KW-0812">Transmembrane</keyword>
<gene>
    <name evidence="2" type="ORF">SSX86_017905</name>
</gene>
<sequence>MKIHASFLHALQSKKGRSKVSIGTVAVPRVISFLMLLAVISWHSMEDQRAVGCVFFSSSSSIQSRFGASEDFHAGRVCP</sequence>
<accession>A0AAP0GUP6</accession>
<feature type="transmembrane region" description="Helical" evidence="1">
    <location>
        <begin position="20"/>
        <end position="42"/>
    </location>
</feature>
<name>A0AAP0GUP6_9ASTR</name>
<evidence type="ECO:0000256" key="1">
    <source>
        <dbReference type="SAM" id="Phobius"/>
    </source>
</evidence>
<keyword evidence="1" id="KW-1133">Transmembrane helix</keyword>
<protein>
    <submittedName>
        <fullName evidence="2">Uncharacterized protein</fullName>
    </submittedName>
</protein>
<organism evidence="2 3">
    <name type="scientific">Deinandra increscens subsp. villosa</name>
    <dbReference type="NCBI Taxonomy" id="3103831"/>
    <lineage>
        <taxon>Eukaryota</taxon>
        <taxon>Viridiplantae</taxon>
        <taxon>Streptophyta</taxon>
        <taxon>Embryophyta</taxon>
        <taxon>Tracheophyta</taxon>
        <taxon>Spermatophyta</taxon>
        <taxon>Magnoliopsida</taxon>
        <taxon>eudicotyledons</taxon>
        <taxon>Gunneridae</taxon>
        <taxon>Pentapetalae</taxon>
        <taxon>asterids</taxon>
        <taxon>campanulids</taxon>
        <taxon>Asterales</taxon>
        <taxon>Asteraceae</taxon>
        <taxon>Asteroideae</taxon>
        <taxon>Heliantheae alliance</taxon>
        <taxon>Madieae</taxon>
        <taxon>Madiinae</taxon>
        <taxon>Deinandra</taxon>
    </lineage>
</organism>
<keyword evidence="3" id="KW-1185">Reference proteome</keyword>
<keyword evidence="1" id="KW-0472">Membrane</keyword>
<proteinExistence type="predicted"/>
<reference evidence="2 3" key="1">
    <citation type="submission" date="2024-04" db="EMBL/GenBank/DDBJ databases">
        <title>The reference genome of an endangered Asteraceae, Deinandra increscens subsp. villosa, native to the Central Coast of California.</title>
        <authorList>
            <person name="Guilliams M."/>
            <person name="Hasenstab-Lehman K."/>
            <person name="Meyer R."/>
            <person name="Mcevoy S."/>
        </authorList>
    </citation>
    <scope>NUCLEOTIDE SEQUENCE [LARGE SCALE GENOMIC DNA]</scope>
    <source>
        <tissue evidence="2">Leaf</tissue>
    </source>
</reference>